<evidence type="ECO:0000313" key="2">
    <source>
        <dbReference type="Proteomes" id="UP000027064"/>
    </source>
</evidence>
<comment type="caution">
    <text evidence="1">The sequence shown here is derived from an EMBL/GenBank/DDBJ whole genome shotgun (WGS) entry which is preliminary data.</text>
</comment>
<sequence>MKTVSEIKFEKIIKNGFQEILKPLGFKKKANNFYLKLDTIGQIINVQKSSFGNKDNISFTINTGIFVPEYWLAFYNYSDKGLPDYPTEPECLIRKRIGNLRNQHDTWYDVNERTDEQQLIEEMRKNLRDFILPYFDRLDSSEKMLQELESSNMMMSPLGKLIVYGELKKFDKAKTEYQLLLKHKTIPSFLMTVKEYGQKYGLDK</sequence>
<protein>
    <recommendedName>
        <fullName evidence="3">DUF4304 domain-containing protein</fullName>
    </recommendedName>
</protein>
<gene>
    <name evidence="1" type="ORF">FEM21_10420</name>
</gene>
<dbReference type="InterPro" id="IPR025412">
    <property type="entry name" value="DUF4304"/>
</dbReference>
<dbReference type="Pfam" id="PF14137">
    <property type="entry name" value="DUF4304"/>
    <property type="match status" value="1"/>
</dbReference>
<reference evidence="1 2" key="1">
    <citation type="submission" date="2014-05" db="EMBL/GenBank/DDBJ databases">
        <title>Genome Sequence of Flavobacterium sp. EM1321.</title>
        <authorList>
            <person name="Shin S.-K."/>
            <person name="Yi H."/>
        </authorList>
    </citation>
    <scope>NUCLEOTIDE SEQUENCE [LARGE SCALE GENOMIC DNA]</scope>
    <source>
        <strain evidence="1 2">EM1321</strain>
    </source>
</reference>
<organism evidence="1 2">
    <name type="scientific">Flavobacterium seoulense</name>
    <dbReference type="NCBI Taxonomy" id="1492738"/>
    <lineage>
        <taxon>Bacteria</taxon>
        <taxon>Pseudomonadati</taxon>
        <taxon>Bacteroidota</taxon>
        <taxon>Flavobacteriia</taxon>
        <taxon>Flavobacteriales</taxon>
        <taxon>Flavobacteriaceae</taxon>
        <taxon>Flavobacterium</taxon>
    </lineage>
</organism>
<dbReference type="Proteomes" id="UP000027064">
    <property type="component" value="Unassembled WGS sequence"/>
</dbReference>
<proteinExistence type="predicted"/>
<dbReference type="STRING" id="1492738.FEM21_10420"/>
<accession>A0A066WPW4</accession>
<dbReference type="RefSeq" id="WP_035658608.1">
    <property type="nucleotide sequence ID" value="NZ_JNCA01000009.1"/>
</dbReference>
<dbReference type="EMBL" id="JNCA01000009">
    <property type="protein sequence ID" value="KDN55851.1"/>
    <property type="molecule type" value="Genomic_DNA"/>
</dbReference>
<evidence type="ECO:0000313" key="1">
    <source>
        <dbReference type="EMBL" id="KDN55851.1"/>
    </source>
</evidence>
<dbReference type="PATRIC" id="fig|1492738.3.peg.1034"/>
<dbReference type="eggNOG" id="ENOG50332MR">
    <property type="taxonomic scope" value="Bacteria"/>
</dbReference>
<dbReference type="OrthoDB" id="1097772at2"/>
<evidence type="ECO:0008006" key="3">
    <source>
        <dbReference type="Google" id="ProtNLM"/>
    </source>
</evidence>
<dbReference type="AlphaFoldDB" id="A0A066WPW4"/>
<keyword evidence="2" id="KW-1185">Reference proteome</keyword>
<name>A0A066WPW4_9FLAO</name>